<dbReference type="EMBL" id="CP000860">
    <property type="protein sequence ID" value="ACA59756.1"/>
    <property type="molecule type" value="Genomic_DNA"/>
</dbReference>
<dbReference type="AlphaFoldDB" id="B1I417"/>
<dbReference type="GO" id="GO:0000150">
    <property type="term" value="F:DNA strand exchange activity"/>
    <property type="evidence" value="ECO:0007669"/>
    <property type="project" value="InterPro"/>
</dbReference>
<dbReference type="RefSeq" id="WP_012302342.1">
    <property type="nucleotide sequence ID" value="NC_010424.1"/>
</dbReference>
<dbReference type="KEGG" id="dau:Daud_1245"/>
<dbReference type="eggNOG" id="COG1961">
    <property type="taxonomic scope" value="Bacteria"/>
</dbReference>
<name>B1I417_DESAP</name>
<dbReference type="STRING" id="477974.Daud_1245"/>
<organism evidence="2 3">
    <name type="scientific">Desulforudis audaxviator (strain MP104C)</name>
    <dbReference type="NCBI Taxonomy" id="477974"/>
    <lineage>
        <taxon>Bacteria</taxon>
        <taxon>Bacillati</taxon>
        <taxon>Bacillota</taxon>
        <taxon>Clostridia</taxon>
        <taxon>Thermoanaerobacterales</taxon>
        <taxon>Candidatus Desulforudaceae</taxon>
        <taxon>Candidatus Desulforudis</taxon>
    </lineage>
</organism>
<dbReference type="InterPro" id="IPR050639">
    <property type="entry name" value="SSR_resolvase"/>
</dbReference>
<accession>B1I417</accession>
<protein>
    <recommendedName>
        <fullName evidence="1">Resolvase/invertase-type recombinase catalytic domain-containing protein</fullName>
    </recommendedName>
</protein>
<dbReference type="Gene3D" id="3.40.50.1390">
    <property type="entry name" value="Resolvase, N-terminal catalytic domain"/>
    <property type="match status" value="1"/>
</dbReference>
<sequence length="127" mass="14168">MTAIVYARQTKPSADAFSLDLQILECKEYALRVGCTEVEVFTDEGLSGWTLDRPGLQAALARIEEGGVSYFIFFELDCLARRLRDQMLLIKTLEDLGLQVAGVRTPIPHPVSLICLPQGYQSSYKIN</sequence>
<evidence type="ECO:0000313" key="3">
    <source>
        <dbReference type="Proteomes" id="UP000008544"/>
    </source>
</evidence>
<dbReference type="Proteomes" id="UP000008544">
    <property type="component" value="Chromosome"/>
</dbReference>
<dbReference type="PROSITE" id="PS51736">
    <property type="entry name" value="RECOMBINASES_3"/>
    <property type="match status" value="1"/>
</dbReference>
<dbReference type="GO" id="GO:0003677">
    <property type="term" value="F:DNA binding"/>
    <property type="evidence" value="ECO:0007669"/>
    <property type="project" value="InterPro"/>
</dbReference>
<reference evidence="2 3" key="2">
    <citation type="journal article" date="2008" name="Science">
        <title>Environmental genomics reveals a single-species ecosystem deep within Earth.</title>
        <authorList>
            <person name="Chivian D."/>
            <person name="Brodie E.L."/>
            <person name="Alm E.J."/>
            <person name="Culley D.E."/>
            <person name="Dehal P.S."/>
            <person name="Desantis T.Z."/>
            <person name="Gihring T.M."/>
            <person name="Lapidus A."/>
            <person name="Lin L.H."/>
            <person name="Lowry S.R."/>
            <person name="Moser D.P."/>
            <person name="Richardson P.M."/>
            <person name="Southam G."/>
            <person name="Wanger G."/>
            <person name="Pratt L.M."/>
            <person name="Andersen G.L."/>
            <person name="Hazen T.C."/>
            <person name="Brockman F.J."/>
            <person name="Arkin A.P."/>
            <person name="Onstott T.C."/>
        </authorList>
    </citation>
    <scope>NUCLEOTIDE SEQUENCE [LARGE SCALE GENOMIC DNA]</scope>
    <source>
        <strain evidence="2 3">MP104C</strain>
    </source>
</reference>
<evidence type="ECO:0000259" key="1">
    <source>
        <dbReference type="PROSITE" id="PS51736"/>
    </source>
</evidence>
<dbReference type="SMART" id="SM00857">
    <property type="entry name" value="Resolvase"/>
    <property type="match status" value="1"/>
</dbReference>
<keyword evidence="3" id="KW-1185">Reference proteome</keyword>
<dbReference type="SUPFAM" id="SSF53041">
    <property type="entry name" value="Resolvase-like"/>
    <property type="match status" value="1"/>
</dbReference>
<dbReference type="OrthoDB" id="1094757at2"/>
<proteinExistence type="predicted"/>
<feature type="domain" description="Resolvase/invertase-type recombinase catalytic" evidence="1">
    <location>
        <begin position="2"/>
        <end position="127"/>
    </location>
</feature>
<gene>
    <name evidence="2" type="ordered locus">Daud_1245</name>
</gene>
<evidence type="ECO:0000313" key="2">
    <source>
        <dbReference type="EMBL" id="ACA59756.1"/>
    </source>
</evidence>
<dbReference type="HOGENOM" id="CLU_1966977_0_0_9"/>
<dbReference type="InterPro" id="IPR006119">
    <property type="entry name" value="Resolv_N"/>
</dbReference>
<dbReference type="CDD" id="cd00338">
    <property type="entry name" value="Ser_Recombinase"/>
    <property type="match status" value="1"/>
</dbReference>
<dbReference type="PANTHER" id="PTHR30461:SF23">
    <property type="entry name" value="DNA RECOMBINASE-RELATED"/>
    <property type="match status" value="1"/>
</dbReference>
<dbReference type="InterPro" id="IPR036162">
    <property type="entry name" value="Resolvase-like_N_sf"/>
</dbReference>
<dbReference type="PANTHER" id="PTHR30461">
    <property type="entry name" value="DNA-INVERTASE FROM LAMBDOID PROPHAGE"/>
    <property type="match status" value="1"/>
</dbReference>
<reference evidence="3" key="1">
    <citation type="submission" date="2007-10" db="EMBL/GenBank/DDBJ databases">
        <title>Complete sequence of chromosome of Desulforudis audaxviator MP104C.</title>
        <authorList>
            <person name="Copeland A."/>
            <person name="Lucas S."/>
            <person name="Lapidus A."/>
            <person name="Barry K."/>
            <person name="Glavina del Rio T."/>
            <person name="Dalin E."/>
            <person name="Tice H."/>
            <person name="Bruce D."/>
            <person name="Pitluck S."/>
            <person name="Lowry S.R."/>
            <person name="Larimer F."/>
            <person name="Land M.L."/>
            <person name="Hauser L."/>
            <person name="Kyrpides N."/>
            <person name="Ivanova N.N."/>
            <person name="Richardson P."/>
        </authorList>
    </citation>
    <scope>NUCLEOTIDE SEQUENCE [LARGE SCALE GENOMIC DNA]</scope>
    <source>
        <strain evidence="3">MP104C</strain>
    </source>
</reference>
<dbReference type="Pfam" id="PF00239">
    <property type="entry name" value="Resolvase"/>
    <property type="match status" value="1"/>
</dbReference>